<dbReference type="InterPro" id="IPR003856">
    <property type="entry name" value="LPS_length_determ_N"/>
</dbReference>
<feature type="transmembrane region" description="Helical" evidence="7">
    <location>
        <begin position="343"/>
        <end position="362"/>
    </location>
</feature>
<keyword evidence="3 7" id="KW-0812">Transmembrane</keyword>
<evidence type="ECO:0000313" key="9">
    <source>
        <dbReference type="EMBL" id="EPX82307.1"/>
    </source>
</evidence>
<dbReference type="AlphaFoldDB" id="S9QRP2"/>
<dbReference type="Pfam" id="PF02706">
    <property type="entry name" value="Wzz"/>
    <property type="match status" value="1"/>
</dbReference>
<dbReference type="STRING" id="1123237.Salmuc_04032"/>
<evidence type="ECO:0000256" key="2">
    <source>
        <dbReference type="ARBA" id="ARBA00022475"/>
    </source>
</evidence>
<dbReference type="HOGENOM" id="CLU_009912_5_4_5"/>
<dbReference type="eggNOG" id="COG3206">
    <property type="taxonomic scope" value="Bacteria"/>
</dbReference>
<gene>
    <name evidence="9" type="ORF">Salmuc_04032</name>
</gene>
<evidence type="ECO:0000256" key="7">
    <source>
        <dbReference type="SAM" id="Phobius"/>
    </source>
</evidence>
<feature type="transmembrane region" description="Helical" evidence="7">
    <location>
        <begin position="401"/>
        <end position="421"/>
    </location>
</feature>
<dbReference type="Proteomes" id="UP000015347">
    <property type="component" value="Unassembled WGS sequence"/>
</dbReference>
<evidence type="ECO:0000259" key="8">
    <source>
        <dbReference type="Pfam" id="PF02706"/>
    </source>
</evidence>
<evidence type="ECO:0000313" key="10">
    <source>
        <dbReference type="Proteomes" id="UP000015347"/>
    </source>
</evidence>
<feature type="coiled-coil region" evidence="6">
    <location>
        <begin position="270"/>
        <end position="304"/>
    </location>
</feature>
<keyword evidence="4 7" id="KW-1133">Transmembrane helix</keyword>
<comment type="caution">
    <text evidence="9">The sequence shown here is derived from an EMBL/GenBank/DDBJ whole genome shotgun (WGS) entry which is preliminary data.</text>
</comment>
<organism evidence="9 10">
    <name type="scientific">Salipiger mucosus DSM 16094</name>
    <dbReference type="NCBI Taxonomy" id="1123237"/>
    <lineage>
        <taxon>Bacteria</taxon>
        <taxon>Pseudomonadati</taxon>
        <taxon>Pseudomonadota</taxon>
        <taxon>Alphaproteobacteria</taxon>
        <taxon>Rhodobacterales</taxon>
        <taxon>Roseobacteraceae</taxon>
        <taxon>Salipiger</taxon>
    </lineage>
</organism>
<reference evidence="10" key="1">
    <citation type="journal article" date="2014" name="Stand. Genomic Sci.">
        <title>Genome sequence of the exopolysaccharide-producing Salipiger mucosus type strain (DSM 16094(T)), a moderately halophilic member of the Roseobacter clade.</title>
        <authorList>
            <person name="Riedel T."/>
            <person name="Spring S."/>
            <person name="Fiebig A."/>
            <person name="Petersen J."/>
            <person name="Kyrpides N.C."/>
            <person name="Goker M."/>
            <person name="Klenk H.P."/>
        </authorList>
    </citation>
    <scope>NUCLEOTIDE SEQUENCE [LARGE SCALE GENOMIC DNA]</scope>
    <source>
        <strain evidence="10">DSM 16094</strain>
    </source>
</reference>
<dbReference type="GO" id="GO:0004713">
    <property type="term" value="F:protein tyrosine kinase activity"/>
    <property type="evidence" value="ECO:0007669"/>
    <property type="project" value="TreeGrafter"/>
</dbReference>
<sequence>MTQFQSIESVFAALRRRAWIIILVTVVGCALSVWVALNQDKAYEATAVVQIEEARVPERLTGGAAQNADAARRVRLIEQRLMSRDNLMRIMEEHDLFTDAPEMTMNERVYQMRMAARIEEIRSNSGSFQASQEVPSGLTITVRLGDPQKAADVANELMTTVIEQSRSRSASSARDTLEFFEKEEARIGAEISEQESRLADFKRANAEALPGGITSLRSQLVTLEENELELDREIVALRTNSARQREDVLDRQVALLQEQKALIAQRSETIRDTLRRAPDVERELNEMERQLGSLQEQYSVITRRKAEAEMGSMLEDREQTDRFEVLETALVPEVPASQSRRKLAMAGGVASLLAGLGIAFLAELMNPAIRSAAQMERSLGIQPVIAVPVIRSRGHHRRRGLGLLALVALLAGAVWAGLRFVGDLGPLQGLLERILPRSVQSS</sequence>
<dbReference type="PANTHER" id="PTHR32309:SF13">
    <property type="entry name" value="FERRIC ENTEROBACTIN TRANSPORT PROTEIN FEPE"/>
    <property type="match status" value="1"/>
</dbReference>
<feature type="coiled-coil region" evidence="6">
    <location>
        <begin position="213"/>
        <end position="240"/>
    </location>
</feature>
<dbReference type="InterPro" id="IPR050445">
    <property type="entry name" value="Bact_polysacc_biosynth/exp"/>
</dbReference>
<feature type="domain" description="Polysaccharide chain length determinant N-terminal" evidence="8">
    <location>
        <begin position="10"/>
        <end position="91"/>
    </location>
</feature>
<evidence type="ECO:0000256" key="4">
    <source>
        <dbReference type="ARBA" id="ARBA00022989"/>
    </source>
</evidence>
<proteinExistence type="predicted"/>
<dbReference type="GO" id="GO:0005886">
    <property type="term" value="C:plasma membrane"/>
    <property type="evidence" value="ECO:0007669"/>
    <property type="project" value="UniProtKB-SubCell"/>
</dbReference>
<feature type="transmembrane region" description="Helical" evidence="7">
    <location>
        <begin position="18"/>
        <end position="37"/>
    </location>
</feature>
<comment type="subcellular location">
    <subcellularLocation>
        <location evidence="1">Cell membrane</location>
        <topology evidence="1">Multi-pass membrane protein</topology>
    </subcellularLocation>
</comment>
<dbReference type="EMBL" id="APVH01000023">
    <property type="protein sequence ID" value="EPX82307.1"/>
    <property type="molecule type" value="Genomic_DNA"/>
</dbReference>
<dbReference type="RefSeq" id="WP_020040566.1">
    <property type="nucleotide sequence ID" value="NZ_KE557275.1"/>
</dbReference>
<dbReference type="PANTHER" id="PTHR32309">
    <property type="entry name" value="TYROSINE-PROTEIN KINASE"/>
    <property type="match status" value="1"/>
</dbReference>
<dbReference type="OrthoDB" id="7642308at2"/>
<protein>
    <recommendedName>
        <fullName evidence="8">Polysaccharide chain length determinant N-terminal domain-containing protein</fullName>
    </recommendedName>
</protein>
<keyword evidence="6" id="KW-0175">Coiled coil</keyword>
<keyword evidence="10" id="KW-1185">Reference proteome</keyword>
<accession>S9QRP2</accession>
<evidence type="ECO:0000256" key="1">
    <source>
        <dbReference type="ARBA" id="ARBA00004651"/>
    </source>
</evidence>
<keyword evidence="5 7" id="KW-0472">Membrane</keyword>
<evidence type="ECO:0000256" key="6">
    <source>
        <dbReference type="SAM" id="Coils"/>
    </source>
</evidence>
<keyword evidence="2" id="KW-1003">Cell membrane</keyword>
<evidence type="ECO:0000256" key="3">
    <source>
        <dbReference type="ARBA" id="ARBA00022692"/>
    </source>
</evidence>
<name>S9QRP2_9RHOB</name>
<evidence type="ECO:0000256" key="5">
    <source>
        <dbReference type="ARBA" id="ARBA00023136"/>
    </source>
</evidence>